<proteinExistence type="predicted"/>
<reference evidence="2 3" key="1">
    <citation type="journal article" date="2024" name="Commun. Biol.">
        <title>Comparative genomic analysis of thermophilic fungi reveals convergent evolutionary adaptations and gene losses.</title>
        <authorList>
            <person name="Steindorff A.S."/>
            <person name="Aguilar-Pontes M.V."/>
            <person name="Robinson A.J."/>
            <person name="Andreopoulos B."/>
            <person name="LaButti K."/>
            <person name="Kuo A."/>
            <person name="Mondo S."/>
            <person name="Riley R."/>
            <person name="Otillar R."/>
            <person name="Haridas S."/>
            <person name="Lipzen A."/>
            <person name="Grimwood J."/>
            <person name="Schmutz J."/>
            <person name="Clum A."/>
            <person name="Reid I.D."/>
            <person name="Moisan M.C."/>
            <person name="Butler G."/>
            <person name="Nguyen T.T.M."/>
            <person name="Dewar K."/>
            <person name="Conant G."/>
            <person name="Drula E."/>
            <person name="Henrissat B."/>
            <person name="Hansel C."/>
            <person name="Singer S."/>
            <person name="Hutchinson M.I."/>
            <person name="de Vries R.P."/>
            <person name="Natvig D.O."/>
            <person name="Powell A.J."/>
            <person name="Tsang A."/>
            <person name="Grigoriev I.V."/>
        </authorList>
    </citation>
    <scope>NUCLEOTIDE SEQUENCE [LARGE SCALE GENOMIC DNA]</scope>
    <source>
        <strain evidence="2 3">CBS 494.80</strain>
    </source>
</reference>
<keyword evidence="3" id="KW-1185">Reference proteome</keyword>
<keyword evidence="1" id="KW-0732">Signal</keyword>
<comment type="caution">
    <text evidence="2">The sequence shown here is derived from an EMBL/GenBank/DDBJ whole genome shotgun (WGS) entry which is preliminary data.</text>
</comment>
<dbReference type="Gene3D" id="2.120.10.30">
    <property type="entry name" value="TolB, C-terminal domain"/>
    <property type="match status" value="1"/>
</dbReference>
<dbReference type="Proteomes" id="UP001595075">
    <property type="component" value="Unassembled WGS sequence"/>
</dbReference>
<evidence type="ECO:0000256" key="1">
    <source>
        <dbReference type="SAM" id="SignalP"/>
    </source>
</evidence>
<protein>
    <submittedName>
        <fullName evidence="2">Uncharacterized protein</fullName>
    </submittedName>
</protein>
<organism evidence="2 3">
    <name type="scientific">Oculimacula yallundae</name>
    <dbReference type="NCBI Taxonomy" id="86028"/>
    <lineage>
        <taxon>Eukaryota</taxon>
        <taxon>Fungi</taxon>
        <taxon>Dikarya</taxon>
        <taxon>Ascomycota</taxon>
        <taxon>Pezizomycotina</taxon>
        <taxon>Leotiomycetes</taxon>
        <taxon>Helotiales</taxon>
        <taxon>Ploettnerulaceae</taxon>
        <taxon>Oculimacula</taxon>
    </lineage>
</organism>
<name>A0ABR4C541_9HELO</name>
<dbReference type="PANTHER" id="PTHR42060">
    <property type="entry name" value="NHL REPEAT-CONTAINING PROTEIN-RELATED"/>
    <property type="match status" value="1"/>
</dbReference>
<gene>
    <name evidence="2" type="ORF">VTL71DRAFT_4950</name>
</gene>
<dbReference type="InterPro" id="IPR011042">
    <property type="entry name" value="6-blade_b-propeller_TolB-like"/>
</dbReference>
<feature type="chain" id="PRO_5045516925" evidence="1">
    <location>
        <begin position="18"/>
        <end position="379"/>
    </location>
</feature>
<evidence type="ECO:0000313" key="2">
    <source>
        <dbReference type="EMBL" id="KAL2064456.1"/>
    </source>
</evidence>
<dbReference type="InterPro" id="IPR052998">
    <property type="entry name" value="Hetero-Diels-Alderase-like"/>
</dbReference>
<dbReference type="EMBL" id="JAZHXI010000014">
    <property type="protein sequence ID" value="KAL2064456.1"/>
    <property type="molecule type" value="Genomic_DNA"/>
</dbReference>
<dbReference type="PANTHER" id="PTHR42060:SF1">
    <property type="entry name" value="NHL REPEAT-CONTAINING PROTEIN"/>
    <property type="match status" value="1"/>
</dbReference>
<evidence type="ECO:0000313" key="3">
    <source>
        <dbReference type="Proteomes" id="UP001595075"/>
    </source>
</evidence>
<feature type="signal peptide" evidence="1">
    <location>
        <begin position="1"/>
        <end position="17"/>
    </location>
</feature>
<accession>A0ABR4C541</accession>
<sequence length="379" mass="39855">MQITPLLLLSLFGSSYCVVFPHAARATTVVLSTTEGASSTASNPSLTTTTVIPNPSCIASPSAAKIPESAFSTVYTLPNGHYAENLAVRSNGKVLVTVIGAPEIWQIDPVTSTGQLLYTFPGGPDDGNCTLGITEYAPDKFAVAVGKFNIPTVSGVASSWAIWSFDLSAGDVGVSPKIITAIAPAVFLNGLTSQPPNKSGHFLLVADSYLGIIYRIDITKGTWTTFLDDPSLKRNASAAIQLGVNGIRVHNNYLYFDNSGQAPMFARVLVSTDLKAIGSVEVIVAAAAFPVNAQYYGYDDFAFNGNGDAWMATNPSRSIVKIHSDGRQFVEVGGLNEGTLTGCTSVQFGRGSESTILYVNVNAQGGKLLKVDTVSPPPC</sequence>
<dbReference type="SUPFAM" id="SSF63829">
    <property type="entry name" value="Calcium-dependent phosphotriesterase"/>
    <property type="match status" value="1"/>
</dbReference>